<reference evidence="2" key="1">
    <citation type="journal article" date="2021" name="Nat. Commun.">
        <title>Genetic determinants of endophytism in the Arabidopsis root mycobiome.</title>
        <authorList>
            <person name="Mesny F."/>
            <person name="Miyauchi S."/>
            <person name="Thiergart T."/>
            <person name="Pickel B."/>
            <person name="Atanasova L."/>
            <person name="Karlsson M."/>
            <person name="Huettel B."/>
            <person name="Barry K.W."/>
            <person name="Haridas S."/>
            <person name="Chen C."/>
            <person name="Bauer D."/>
            <person name="Andreopoulos W."/>
            <person name="Pangilinan J."/>
            <person name="LaButti K."/>
            <person name="Riley R."/>
            <person name="Lipzen A."/>
            <person name="Clum A."/>
            <person name="Drula E."/>
            <person name="Henrissat B."/>
            <person name="Kohler A."/>
            <person name="Grigoriev I.V."/>
            <person name="Martin F.M."/>
            <person name="Hacquard S."/>
        </authorList>
    </citation>
    <scope>NUCLEOTIDE SEQUENCE</scope>
    <source>
        <strain evidence="2">MPI-SDFR-AT-0073</strain>
    </source>
</reference>
<dbReference type="PANTHER" id="PTHR47332">
    <property type="entry name" value="SET DOMAIN-CONTAINING PROTEIN 5"/>
    <property type="match status" value="1"/>
</dbReference>
<gene>
    <name evidence="2" type="ORF">BKA67DRAFT_30383</name>
</gene>
<sequence length="362" mass="40903">MSRNEHENGDELCEPLAPSKMKPAILSPYSMVQLSLTPATGYGIFATKDIPRGTLIAVEAPLVEIPAGTDEESPVAFCISLQKLTEEDLVRLDNLSCDPATLDVVRNGDIRREIHNWYQDNIAMKNPELFSELYDIVALACQRYSIFLTNNLSMGVNNGRAVFDFFCRMNHSCRPSIYEHYDKASNRLSIRTLHDIKTGEEVYSTYIDVLMLRKRRIRKLKAWGFICLCSACSDDAMEALCERSIKLDDMLEEFFFYLDDPSIQTTDDDWPVLKSAKEALGAAEELASNLVRQGLTGEHLFIAYKCCSQLCHMILDTDKALDYARLARDVEIKCVGPDAELSDLLEASEHWIMNPDSNRGET</sequence>
<proteinExistence type="predicted"/>
<dbReference type="AlphaFoldDB" id="A0A9P9A368"/>
<organism evidence="2 3">
    <name type="scientific">Truncatella angustata</name>
    <dbReference type="NCBI Taxonomy" id="152316"/>
    <lineage>
        <taxon>Eukaryota</taxon>
        <taxon>Fungi</taxon>
        <taxon>Dikarya</taxon>
        <taxon>Ascomycota</taxon>
        <taxon>Pezizomycotina</taxon>
        <taxon>Sordariomycetes</taxon>
        <taxon>Xylariomycetidae</taxon>
        <taxon>Amphisphaeriales</taxon>
        <taxon>Sporocadaceae</taxon>
        <taxon>Truncatella</taxon>
    </lineage>
</organism>
<evidence type="ECO:0000313" key="3">
    <source>
        <dbReference type="Proteomes" id="UP000758603"/>
    </source>
</evidence>
<evidence type="ECO:0000313" key="2">
    <source>
        <dbReference type="EMBL" id="KAH6659838.1"/>
    </source>
</evidence>
<protein>
    <recommendedName>
        <fullName evidence="1">SET domain-containing protein</fullName>
    </recommendedName>
</protein>
<dbReference type="PANTHER" id="PTHR47332:SF4">
    <property type="entry name" value="SET DOMAIN-CONTAINING PROTEIN 5"/>
    <property type="match status" value="1"/>
</dbReference>
<feature type="domain" description="SET" evidence="1">
    <location>
        <begin position="30"/>
        <end position="207"/>
    </location>
</feature>
<dbReference type="GeneID" id="70124988"/>
<dbReference type="PROSITE" id="PS50280">
    <property type="entry name" value="SET"/>
    <property type="match status" value="1"/>
</dbReference>
<name>A0A9P9A368_9PEZI</name>
<dbReference type="SUPFAM" id="SSF82199">
    <property type="entry name" value="SET domain"/>
    <property type="match status" value="1"/>
</dbReference>
<dbReference type="RefSeq" id="XP_045963969.1">
    <property type="nucleotide sequence ID" value="XM_046096095.1"/>
</dbReference>
<dbReference type="EMBL" id="JAGPXC010000001">
    <property type="protein sequence ID" value="KAH6659838.1"/>
    <property type="molecule type" value="Genomic_DNA"/>
</dbReference>
<dbReference type="InterPro" id="IPR001214">
    <property type="entry name" value="SET_dom"/>
</dbReference>
<dbReference type="CDD" id="cd20071">
    <property type="entry name" value="SET_SMYD"/>
    <property type="match status" value="1"/>
</dbReference>
<dbReference type="InterPro" id="IPR053185">
    <property type="entry name" value="SET_domain_protein"/>
</dbReference>
<dbReference type="Pfam" id="PF00856">
    <property type="entry name" value="SET"/>
    <property type="match status" value="1"/>
</dbReference>
<dbReference type="SMART" id="SM00317">
    <property type="entry name" value="SET"/>
    <property type="match status" value="1"/>
</dbReference>
<dbReference type="Proteomes" id="UP000758603">
    <property type="component" value="Unassembled WGS sequence"/>
</dbReference>
<dbReference type="OrthoDB" id="265717at2759"/>
<evidence type="ECO:0000259" key="1">
    <source>
        <dbReference type="PROSITE" id="PS50280"/>
    </source>
</evidence>
<dbReference type="Gene3D" id="2.170.270.10">
    <property type="entry name" value="SET domain"/>
    <property type="match status" value="1"/>
</dbReference>
<keyword evidence="3" id="KW-1185">Reference proteome</keyword>
<comment type="caution">
    <text evidence="2">The sequence shown here is derived from an EMBL/GenBank/DDBJ whole genome shotgun (WGS) entry which is preliminary data.</text>
</comment>
<accession>A0A9P9A368</accession>
<dbReference type="InterPro" id="IPR046341">
    <property type="entry name" value="SET_dom_sf"/>
</dbReference>